<gene>
    <name evidence="1" type="ORF">MAMA39_03190</name>
</gene>
<accession>A0A292IHL7</accession>
<evidence type="ECO:0000313" key="2">
    <source>
        <dbReference type="Proteomes" id="UP000261764"/>
    </source>
</evidence>
<dbReference type="EMBL" id="HG937516">
    <property type="protein sequence ID" value="CDN40439.1"/>
    <property type="molecule type" value="Genomic_DNA"/>
</dbReference>
<dbReference type="SUPFAM" id="SSF69754">
    <property type="entry name" value="Ribosome binding protein Y (YfiA homologue)"/>
    <property type="match status" value="1"/>
</dbReference>
<dbReference type="AlphaFoldDB" id="A0A292IHL7"/>
<proteinExistence type="predicted"/>
<evidence type="ECO:0000313" key="1">
    <source>
        <dbReference type="EMBL" id="CDN40439.1"/>
    </source>
</evidence>
<evidence type="ECO:0008006" key="3">
    <source>
        <dbReference type="Google" id="ProtNLM"/>
    </source>
</evidence>
<keyword evidence="2" id="KW-1185">Reference proteome</keyword>
<dbReference type="Proteomes" id="UP000261764">
    <property type="component" value="Chromosome I"/>
</dbReference>
<dbReference type="KEGG" id="mamp:MAMA39_03190"/>
<organism evidence="1 2">
    <name type="scientific">Mycoplasma amphoriforme A39</name>
    <dbReference type="NCBI Taxonomy" id="572419"/>
    <lineage>
        <taxon>Bacteria</taxon>
        <taxon>Bacillati</taxon>
        <taxon>Mycoplasmatota</taxon>
        <taxon>Mollicutes</taxon>
        <taxon>Mycoplasmataceae</taxon>
        <taxon>Mycoplasma</taxon>
    </lineage>
</organism>
<reference evidence="1 2" key="1">
    <citation type="journal article" date="2015" name="Clin. Infect. Dis.">
        <title>Genomic Investigations unmask Mycoplasma amphoriforme, a new respiratory pathogen.</title>
        <authorList>
            <person name="Gillespie S.H."/>
            <person name="Ling C.L."/>
            <person name="Oravcova K."/>
            <person name="Pinheiro M."/>
            <person name="Wells L."/>
            <person name="Bryant J.M."/>
            <person name="McHugh T.D."/>
            <person name="Bebear C."/>
            <person name="Webster D."/>
            <person name="Harris S.R."/>
            <person name="Seth-Smith H.M."/>
            <person name="Thomson N.R."/>
        </authorList>
    </citation>
    <scope>NUCLEOTIDE SEQUENCE [LARGE SCALE GENOMIC DNA]</scope>
    <source>
        <strain evidence="1 2">A39</strain>
    </source>
</reference>
<dbReference type="Pfam" id="PF02482">
    <property type="entry name" value="Ribosomal_S30AE"/>
    <property type="match status" value="1"/>
</dbReference>
<protein>
    <recommendedName>
        <fullName evidence="3">Ribosomal subunit interface protein</fullName>
    </recommendedName>
</protein>
<dbReference type="InterPro" id="IPR036567">
    <property type="entry name" value="RHF-like"/>
</dbReference>
<dbReference type="Gene3D" id="3.30.160.100">
    <property type="entry name" value="Ribosome hibernation promotion factor-like"/>
    <property type="match status" value="1"/>
</dbReference>
<sequence>MTSHFETKLAKIMRFDMIDHDNIKAEVVKYEKEDCYTVRLNVSIIKGSVIRSEASAKDVLTAINEVIEKCLDQIRRVKTKHSVKKPNHN</sequence>
<name>A0A292IHL7_9MOLU</name>
<dbReference type="InterPro" id="IPR003489">
    <property type="entry name" value="RHF/RaiA"/>
</dbReference>